<gene>
    <name evidence="2" type="ORF">NLI96_g1599</name>
</gene>
<reference evidence="2" key="1">
    <citation type="submission" date="2022-07" db="EMBL/GenBank/DDBJ databases">
        <title>Genome Sequence of Physisporinus lineatus.</title>
        <authorList>
            <person name="Buettner E."/>
        </authorList>
    </citation>
    <scope>NUCLEOTIDE SEQUENCE</scope>
    <source>
        <strain evidence="2">VT162</strain>
    </source>
</reference>
<feature type="region of interest" description="Disordered" evidence="1">
    <location>
        <begin position="26"/>
        <end position="68"/>
    </location>
</feature>
<feature type="compositionally biased region" description="Low complexity" evidence="1">
    <location>
        <begin position="44"/>
        <end position="60"/>
    </location>
</feature>
<evidence type="ECO:0000313" key="2">
    <source>
        <dbReference type="EMBL" id="KAJ3490212.1"/>
    </source>
</evidence>
<evidence type="ECO:0000313" key="3">
    <source>
        <dbReference type="Proteomes" id="UP001212997"/>
    </source>
</evidence>
<sequence length="216" mass="24503">MKIRGMERYEGGWPIDAYVHMFVKQHRRNQRHYKPRIGDRRPGNSNSTAQKSSASSSPTQRAYVLVPKARVQKKAENIVRTKQELEDGRIVDISENEGDQSQGPAPEEELEEDGDIPVNEDDQPNEFEHEAAMLPPEVDQPPEGPEGVRQFLESLTPPQGNLLPVFLEEGVINSQYLVAIAKSSALMTTFLVKLRRERKISFVQDIMLEEALQRLA</sequence>
<dbReference type="AlphaFoldDB" id="A0AAD5YKT4"/>
<comment type="caution">
    <text evidence="2">The sequence shown here is derived from an EMBL/GenBank/DDBJ whole genome shotgun (WGS) entry which is preliminary data.</text>
</comment>
<evidence type="ECO:0000256" key="1">
    <source>
        <dbReference type="SAM" id="MobiDB-lite"/>
    </source>
</evidence>
<organism evidence="2 3">
    <name type="scientific">Meripilus lineatus</name>
    <dbReference type="NCBI Taxonomy" id="2056292"/>
    <lineage>
        <taxon>Eukaryota</taxon>
        <taxon>Fungi</taxon>
        <taxon>Dikarya</taxon>
        <taxon>Basidiomycota</taxon>
        <taxon>Agaricomycotina</taxon>
        <taxon>Agaricomycetes</taxon>
        <taxon>Polyporales</taxon>
        <taxon>Meripilaceae</taxon>
        <taxon>Meripilus</taxon>
    </lineage>
</organism>
<name>A0AAD5YKT4_9APHY</name>
<keyword evidence="3" id="KW-1185">Reference proteome</keyword>
<accession>A0AAD5YKT4</accession>
<protein>
    <submittedName>
        <fullName evidence="2">Uncharacterized protein</fullName>
    </submittedName>
</protein>
<feature type="region of interest" description="Disordered" evidence="1">
    <location>
        <begin position="86"/>
        <end position="123"/>
    </location>
</feature>
<dbReference type="Proteomes" id="UP001212997">
    <property type="component" value="Unassembled WGS sequence"/>
</dbReference>
<proteinExistence type="predicted"/>
<dbReference type="EMBL" id="JANAWD010000031">
    <property type="protein sequence ID" value="KAJ3490212.1"/>
    <property type="molecule type" value="Genomic_DNA"/>
</dbReference>
<feature type="compositionally biased region" description="Acidic residues" evidence="1">
    <location>
        <begin position="106"/>
        <end position="123"/>
    </location>
</feature>
<feature type="compositionally biased region" description="Basic residues" evidence="1">
    <location>
        <begin position="26"/>
        <end position="35"/>
    </location>
</feature>